<accession>M7ZPY2</accession>
<protein>
    <submittedName>
        <fullName evidence="1">Uncharacterized protein</fullName>
    </submittedName>
</protein>
<name>M7ZPY2_TRIUA</name>
<gene>
    <name evidence="1" type="ORF">TRIUR3_00727</name>
</gene>
<organism evidence="1">
    <name type="scientific">Triticum urartu</name>
    <name type="common">Red wild einkorn</name>
    <name type="synonym">Crithodium urartu</name>
    <dbReference type="NCBI Taxonomy" id="4572"/>
    <lineage>
        <taxon>Eukaryota</taxon>
        <taxon>Viridiplantae</taxon>
        <taxon>Streptophyta</taxon>
        <taxon>Embryophyta</taxon>
        <taxon>Tracheophyta</taxon>
        <taxon>Spermatophyta</taxon>
        <taxon>Magnoliopsida</taxon>
        <taxon>Liliopsida</taxon>
        <taxon>Poales</taxon>
        <taxon>Poaceae</taxon>
        <taxon>BOP clade</taxon>
        <taxon>Pooideae</taxon>
        <taxon>Triticodae</taxon>
        <taxon>Triticeae</taxon>
        <taxon>Triticinae</taxon>
        <taxon>Triticum</taxon>
    </lineage>
</organism>
<proteinExistence type="predicted"/>
<dbReference type="EMBL" id="KD182807">
    <property type="protein sequence ID" value="EMS54425.1"/>
    <property type="molecule type" value="Genomic_DNA"/>
</dbReference>
<sequence>MSAKRKPGRSPAAAANATAQAKEDDAGGLFSSRSSAYLGLQGCCGGVQIVKVAPHLI</sequence>
<evidence type="ECO:0000313" key="1">
    <source>
        <dbReference type="EMBL" id="EMS54425.1"/>
    </source>
</evidence>
<reference evidence="1" key="1">
    <citation type="journal article" date="2013" name="Nature">
        <title>Draft genome of the wheat A-genome progenitor Triticum urartu.</title>
        <authorList>
            <person name="Ling H.Q."/>
            <person name="Zhao S."/>
            <person name="Liu D."/>
            <person name="Wang J."/>
            <person name="Sun H."/>
            <person name="Zhang C."/>
            <person name="Fan H."/>
            <person name="Li D."/>
            <person name="Dong L."/>
            <person name="Tao Y."/>
            <person name="Gao C."/>
            <person name="Wu H."/>
            <person name="Li Y."/>
            <person name="Cui Y."/>
            <person name="Guo X."/>
            <person name="Zheng S."/>
            <person name="Wang B."/>
            <person name="Yu K."/>
            <person name="Liang Q."/>
            <person name="Yang W."/>
            <person name="Lou X."/>
            <person name="Chen J."/>
            <person name="Feng M."/>
            <person name="Jian J."/>
            <person name="Zhang X."/>
            <person name="Luo G."/>
            <person name="Jiang Y."/>
            <person name="Liu J."/>
            <person name="Wang Z."/>
            <person name="Sha Y."/>
            <person name="Zhang B."/>
            <person name="Wu H."/>
            <person name="Tang D."/>
            <person name="Shen Q."/>
            <person name="Xue P."/>
            <person name="Zou S."/>
            <person name="Wang X."/>
            <person name="Liu X."/>
            <person name="Wang F."/>
            <person name="Yang Y."/>
            <person name="An X."/>
            <person name="Dong Z."/>
            <person name="Zhang K."/>
            <person name="Zhang X."/>
            <person name="Luo M.C."/>
            <person name="Dvorak J."/>
            <person name="Tong Y."/>
            <person name="Wang J."/>
            <person name="Yang H."/>
            <person name="Li Z."/>
            <person name="Wang D."/>
            <person name="Zhang A."/>
            <person name="Wang J."/>
        </authorList>
    </citation>
    <scope>NUCLEOTIDE SEQUENCE</scope>
</reference>
<dbReference type="AlphaFoldDB" id="M7ZPY2"/>